<dbReference type="CDD" id="cd09209">
    <property type="entry name" value="Lumazine_synthase-I"/>
    <property type="match status" value="1"/>
</dbReference>
<evidence type="ECO:0000256" key="4">
    <source>
        <dbReference type="ARBA" id="ARBA00022619"/>
    </source>
</evidence>
<dbReference type="PANTHER" id="PTHR21058">
    <property type="entry name" value="6,7-DIMETHYL-8-RIBITYLLUMAZINE SYNTHASE DMRL SYNTHASE LUMAZINE SYNTHASE"/>
    <property type="match status" value="1"/>
</dbReference>
<dbReference type="InterPro" id="IPR002180">
    <property type="entry name" value="LS/RS"/>
</dbReference>
<evidence type="ECO:0000313" key="9">
    <source>
        <dbReference type="Proteomes" id="UP000177039"/>
    </source>
</evidence>
<gene>
    <name evidence="7" type="primary">ribH</name>
    <name evidence="8" type="ORF">A3B54_03680</name>
</gene>
<comment type="function">
    <text evidence="7">Catalyzes the formation of 6,7-dimethyl-8-ribityllumazine by condensation of 5-amino-6-(D-ribitylamino)uracil with 3,4-dihydroxy-2-butanone 4-phosphate. This is the penultimate step in the biosynthesis of riboflavin.</text>
</comment>
<sequence>MLKKKTEEAILPKAVAQKSQIAIIRSEFNGEITESLEKHCLAVLLDAGVRRAHVKQYQVPGSLEIPVVARIIAQKKAADVIIALGAVIRGDTYHFELVANECARGCMNVALEFNIPVIFEVLAAYNLTQAAKRAGNNKMNKGREAALVALKMLKLLSNFKR</sequence>
<comment type="caution">
    <text evidence="8">The sequence shown here is derived from an EMBL/GenBank/DDBJ whole genome shotgun (WGS) entry which is preliminary data.</text>
</comment>
<dbReference type="GO" id="GO:0005829">
    <property type="term" value="C:cytosol"/>
    <property type="evidence" value="ECO:0007669"/>
    <property type="project" value="TreeGrafter"/>
</dbReference>
<dbReference type="EMBL" id="MFBT01000037">
    <property type="protein sequence ID" value="OGD98411.1"/>
    <property type="molecule type" value="Genomic_DNA"/>
</dbReference>
<evidence type="ECO:0000256" key="6">
    <source>
        <dbReference type="ARBA" id="ARBA00048785"/>
    </source>
</evidence>
<feature type="binding site" evidence="7">
    <location>
        <begin position="62"/>
        <end position="64"/>
    </location>
    <ligand>
        <name>5-amino-6-(D-ribitylamino)uracil</name>
        <dbReference type="ChEBI" id="CHEBI:15934"/>
    </ligand>
</feature>
<comment type="catalytic activity">
    <reaction evidence="6 7">
        <text>(2S)-2-hydroxy-3-oxobutyl phosphate + 5-amino-6-(D-ribitylamino)uracil = 6,7-dimethyl-8-(1-D-ribityl)lumazine + phosphate + 2 H2O + H(+)</text>
        <dbReference type="Rhea" id="RHEA:26152"/>
        <dbReference type="ChEBI" id="CHEBI:15377"/>
        <dbReference type="ChEBI" id="CHEBI:15378"/>
        <dbReference type="ChEBI" id="CHEBI:15934"/>
        <dbReference type="ChEBI" id="CHEBI:43474"/>
        <dbReference type="ChEBI" id="CHEBI:58201"/>
        <dbReference type="ChEBI" id="CHEBI:58830"/>
        <dbReference type="EC" id="2.5.1.78"/>
    </reaction>
</comment>
<dbReference type="AlphaFoldDB" id="A0A1F5H2T9"/>
<evidence type="ECO:0000256" key="7">
    <source>
        <dbReference type="HAMAP-Rule" id="MF_00178"/>
    </source>
</evidence>
<feature type="binding site" evidence="7">
    <location>
        <begin position="86"/>
        <end position="88"/>
    </location>
    <ligand>
        <name>5-amino-6-(D-ribitylamino)uracil</name>
        <dbReference type="ChEBI" id="CHEBI:15934"/>
    </ligand>
</feature>
<dbReference type="NCBIfam" id="TIGR00114">
    <property type="entry name" value="lumazine-synth"/>
    <property type="match status" value="1"/>
</dbReference>
<evidence type="ECO:0000256" key="1">
    <source>
        <dbReference type="ARBA" id="ARBA00004917"/>
    </source>
</evidence>
<dbReference type="InterPro" id="IPR034964">
    <property type="entry name" value="LS"/>
</dbReference>
<accession>A0A1F5H2T9</accession>
<proteinExistence type="inferred from homology"/>
<dbReference type="HAMAP" id="MF_00178">
    <property type="entry name" value="Lumazine_synth"/>
    <property type="match status" value="1"/>
</dbReference>
<dbReference type="GO" id="GO:0000906">
    <property type="term" value="F:6,7-dimethyl-8-ribityllumazine synthase activity"/>
    <property type="evidence" value="ECO:0007669"/>
    <property type="project" value="UniProtKB-UniRule"/>
</dbReference>
<name>A0A1F5H2T9_9BACT</name>
<feature type="binding site" evidence="7">
    <location>
        <position position="28"/>
    </location>
    <ligand>
        <name>5-amino-6-(D-ribitylamino)uracil</name>
        <dbReference type="ChEBI" id="CHEBI:15934"/>
    </ligand>
</feature>
<comment type="pathway">
    <text evidence="1 7">Cofactor biosynthesis; riboflavin biosynthesis; riboflavin from 2-hydroxy-3-oxobutyl phosphate and 5-amino-6-(D-ribitylamino)uracil: step 1/2.</text>
</comment>
<evidence type="ECO:0000256" key="5">
    <source>
        <dbReference type="ARBA" id="ARBA00022679"/>
    </source>
</evidence>
<dbReference type="GO" id="GO:0009231">
    <property type="term" value="P:riboflavin biosynthetic process"/>
    <property type="evidence" value="ECO:0007669"/>
    <property type="project" value="UniProtKB-UniRule"/>
</dbReference>
<organism evidence="8 9">
    <name type="scientific">Candidatus Curtissbacteria bacterium RIFCSPLOWO2_01_FULL_42_50</name>
    <dbReference type="NCBI Taxonomy" id="1797730"/>
    <lineage>
        <taxon>Bacteria</taxon>
        <taxon>Candidatus Curtissiibacteriota</taxon>
    </lineage>
</organism>
<keyword evidence="4 7" id="KW-0686">Riboflavin biosynthesis</keyword>
<feature type="binding site" evidence="7">
    <location>
        <position position="133"/>
    </location>
    <ligand>
        <name>(2S)-2-hydroxy-3-oxobutyl phosphate</name>
        <dbReference type="ChEBI" id="CHEBI:58830"/>
    </ligand>
</feature>
<evidence type="ECO:0000256" key="2">
    <source>
        <dbReference type="ARBA" id="ARBA00007424"/>
    </source>
</evidence>
<feature type="active site" description="Proton donor" evidence="7">
    <location>
        <position position="94"/>
    </location>
</feature>
<comment type="similarity">
    <text evidence="2 7">Belongs to the DMRL synthase family.</text>
</comment>
<dbReference type="Proteomes" id="UP000177039">
    <property type="component" value="Unassembled WGS sequence"/>
</dbReference>
<reference evidence="8 9" key="1">
    <citation type="journal article" date="2016" name="Nat. Commun.">
        <title>Thousands of microbial genomes shed light on interconnected biogeochemical processes in an aquifer system.</title>
        <authorList>
            <person name="Anantharaman K."/>
            <person name="Brown C.T."/>
            <person name="Hug L.A."/>
            <person name="Sharon I."/>
            <person name="Castelle C.J."/>
            <person name="Probst A.J."/>
            <person name="Thomas B.C."/>
            <person name="Singh A."/>
            <person name="Wilkins M.J."/>
            <person name="Karaoz U."/>
            <person name="Brodie E.L."/>
            <person name="Williams K.H."/>
            <person name="Hubbard S.S."/>
            <person name="Banfield J.F."/>
        </authorList>
    </citation>
    <scope>NUCLEOTIDE SEQUENCE [LARGE SCALE GENOMIC DNA]</scope>
</reference>
<dbReference type="GO" id="GO:0009349">
    <property type="term" value="C:riboflavin synthase complex"/>
    <property type="evidence" value="ECO:0007669"/>
    <property type="project" value="UniProtKB-UniRule"/>
</dbReference>
<dbReference type="PANTHER" id="PTHR21058:SF0">
    <property type="entry name" value="6,7-DIMETHYL-8-RIBITYLLUMAZINE SYNTHASE"/>
    <property type="match status" value="1"/>
</dbReference>
<evidence type="ECO:0000313" key="8">
    <source>
        <dbReference type="EMBL" id="OGD98411.1"/>
    </source>
</evidence>
<feature type="binding site" evidence="7">
    <location>
        <position position="119"/>
    </location>
    <ligand>
        <name>5-amino-6-(D-ribitylamino)uracil</name>
        <dbReference type="ChEBI" id="CHEBI:15934"/>
    </ligand>
</feature>
<dbReference type="Pfam" id="PF00885">
    <property type="entry name" value="DMRL_synthase"/>
    <property type="match status" value="1"/>
</dbReference>
<evidence type="ECO:0000256" key="3">
    <source>
        <dbReference type="ARBA" id="ARBA00012664"/>
    </source>
</evidence>
<protein>
    <recommendedName>
        <fullName evidence="3 7">6,7-dimethyl-8-ribityllumazine synthase</fullName>
        <shortName evidence="7">DMRL synthase</shortName>
        <shortName evidence="7">LS</shortName>
        <shortName evidence="7">Lumazine synthase</shortName>
        <ecNumber evidence="3 7">2.5.1.78</ecNumber>
    </recommendedName>
</protein>
<dbReference type="EC" id="2.5.1.78" evidence="3 7"/>
<dbReference type="SUPFAM" id="SSF52121">
    <property type="entry name" value="Lumazine synthase"/>
    <property type="match status" value="1"/>
</dbReference>
<dbReference type="InterPro" id="IPR036467">
    <property type="entry name" value="LS/RS_sf"/>
</dbReference>
<dbReference type="UniPathway" id="UPA00275">
    <property type="reaction ID" value="UER00404"/>
</dbReference>
<keyword evidence="5 7" id="KW-0808">Transferase</keyword>
<dbReference type="Gene3D" id="3.40.50.960">
    <property type="entry name" value="Lumazine/riboflavin synthase"/>
    <property type="match status" value="1"/>
</dbReference>
<feature type="binding site" evidence="7">
    <location>
        <begin position="91"/>
        <end position="92"/>
    </location>
    <ligand>
        <name>(2S)-2-hydroxy-3-oxobutyl phosphate</name>
        <dbReference type="ChEBI" id="CHEBI:58830"/>
    </ligand>
</feature>